<name>A0A699HMA4_TANCI</name>
<dbReference type="EMBL" id="BKCJ010177055">
    <property type="protein sequence ID" value="GEY42026.1"/>
    <property type="molecule type" value="Genomic_DNA"/>
</dbReference>
<feature type="region of interest" description="Disordered" evidence="1">
    <location>
        <begin position="353"/>
        <end position="384"/>
    </location>
</feature>
<feature type="compositionally biased region" description="Basic and acidic residues" evidence="1">
    <location>
        <begin position="364"/>
        <end position="383"/>
    </location>
</feature>
<feature type="non-terminal residue" evidence="2">
    <location>
        <position position="569"/>
    </location>
</feature>
<feature type="compositionally biased region" description="Low complexity" evidence="1">
    <location>
        <begin position="61"/>
        <end position="73"/>
    </location>
</feature>
<feature type="region of interest" description="Disordered" evidence="1">
    <location>
        <begin position="1"/>
        <end position="92"/>
    </location>
</feature>
<gene>
    <name evidence="2" type="ORF">Tci_414000</name>
</gene>
<protein>
    <submittedName>
        <fullName evidence="2">Uncharacterized protein</fullName>
    </submittedName>
</protein>
<feature type="compositionally biased region" description="Basic and acidic residues" evidence="1">
    <location>
        <begin position="45"/>
        <end position="60"/>
    </location>
</feature>
<reference evidence="2" key="1">
    <citation type="journal article" date="2019" name="Sci. Rep.">
        <title>Draft genome of Tanacetum cinerariifolium, the natural source of mosquito coil.</title>
        <authorList>
            <person name="Yamashiro T."/>
            <person name="Shiraishi A."/>
            <person name="Satake H."/>
            <person name="Nakayama K."/>
        </authorList>
    </citation>
    <scope>NUCLEOTIDE SEQUENCE</scope>
</reference>
<accession>A0A699HMA4</accession>
<evidence type="ECO:0000313" key="2">
    <source>
        <dbReference type="EMBL" id="GEY42026.1"/>
    </source>
</evidence>
<dbReference type="AlphaFoldDB" id="A0A699HMA4"/>
<comment type="caution">
    <text evidence="2">The sequence shown here is derived from an EMBL/GenBank/DDBJ whole genome shotgun (WGS) entry which is preliminary data.</text>
</comment>
<proteinExistence type="predicted"/>
<sequence length="569" mass="63812">MSKKPPTKTKVTPPKPTEGSEQSHSVFSGNGTHKSQPFPESTATHPKDSGENKQPFDRDITFTTPDEGTTKTTPHPEGSRRDKDSGETNHPLIWNYKTPPMLISQGLVLSEPSYEGEPDTQPILLNYANFRAILLSEDEAQESKEDILGASKEMDDNPQSAETQHQYQIDQLVEDSMSSLKKSSSTINDFYKGLEVITQLLKDITNSVKDDPAINKKIEEAFETLAKISTQTTEILSSVESFDFSTLQSTVKNIQDHAFKQEKASASWMESSTNMAWNLGSGISGLERAQSHIKSTKAVKIAIPPGIEDTSSIKSMMNEMYNAFRVQSSLSPSSSVTLKFSLTDTPINVKEENATHTATIKHPSHTERETDANIQDKPEEPKQSTDANIEFIGSSTHLPSITQAQLITIIRPEPSVPQREANEEIKKAKEKSKLNAISKTEVIKVVREEAKKLGIHLKEVITIKAVELFKKGEHKVLKRQHTEKVRKSLELRKQKYDSYMRTVSSRLKPKPITDIKIHPKTNPVVITIYRGTDDRNFDVHKPFLFRAFGISKLDELREIIPKKKNTVVK</sequence>
<feature type="compositionally biased region" description="Polar residues" evidence="1">
    <location>
        <begin position="19"/>
        <end position="44"/>
    </location>
</feature>
<feature type="compositionally biased region" description="Basic and acidic residues" evidence="1">
    <location>
        <begin position="77"/>
        <end position="87"/>
    </location>
</feature>
<organism evidence="2">
    <name type="scientific">Tanacetum cinerariifolium</name>
    <name type="common">Dalmatian daisy</name>
    <name type="synonym">Chrysanthemum cinerariifolium</name>
    <dbReference type="NCBI Taxonomy" id="118510"/>
    <lineage>
        <taxon>Eukaryota</taxon>
        <taxon>Viridiplantae</taxon>
        <taxon>Streptophyta</taxon>
        <taxon>Embryophyta</taxon>
        <taxon>Tracheophyta</taxon>
        <taxon>Spermatophyta</taxon>
        <taxon>Magnoliopsida</taxon>
        <taxon>eudicotyledons</taxon>
        <taxon>Gunneridae</taxon>
        <taxon>Pentapetalae</taxon>
        <taxon>asterids</taxon>
        <taxon>campanulids</taxon>
        <taxon>Asterales</taxon>
        <taxon>Asteraceae</taxon>
        <taxon>Asteroideae</taxon>
        <taxon>Anthemideae</taxon>
        <taxon>Anthemidinae</taxon>
        <taxon>Tanacetum</taxon>
    </lineage>
</organism>
<evidence type="ECO:0000256" key="1">
    <source>
        <dbReference type="SAM" id="MobiDB-lite"/>
    </source>
</evidence>